<dbReference type="InterPro" id="IPR001199">
    <property type="entry name" value="Cyt_B5-like_heme/steroid-bd"/>
</dbReference>
<keyword evidence="4" id="KW-1185">Reference proteome</keyword>
<evidence type="ECO:0000256" key="1">
    <source>
        <dbReference type="SAM" id="MobiDB-lite"/>
    </source>
</evidence>
<dbReference type="Pfam" id="PF00173">
    <property type="entry name" value="Cyt-b5"/>
    <property type="match status" value="1"/>
</dbReference>
<name>A0A5J5DBH2_9PERO</name>
<reference evidence="3 4" key="1">
    <citation type="submission" date="2019-08" db="EMBL/GenBank/DDBJ databases">
        <title>A chromosome-level genome assembly, high-density linkage maps, and genome scans reveal the genomic architecture of hybrid incompatibilities underlying speciation via character displacement in darters (Percidae: Etheostominae).</title>
        <authorList>
            <person name="Moran R.L."/>
            <person name="Catchen J.M."/>
            <person name="Fuller R.C."/>
        </authorList>
    </citation>
    <scope>NUCLEOTIDE SEQUENCE [LARGE SCALE GENOMIC DNA]</scope>
    <source>
        <strain evidence="3">EspeVRDwgs_2016</strain>
        <tissue evidence="3">Muscle</tissue>
    </source>
</reference>
<evidence type="ECO:0000313" key="4">
    <source>
        <dbReference type="Proteomes" id="UP000327493"/>
    </source>
</evidence>
<gene>
    <name evidence="3" type="ORF">FQN60_014029</name>
</gene>
<organism evidence="3 4">
    <name type="scientific">Etheostoma spectabile</name>
    <name type="common">orangethroat darter</name>
    <dbReference type="NCBI Taxonomy" id="54343"/>
    <lineage>
        <taxon>Eukaryota</taxon>
        <taxon>Metazoa</taxon>
        <taxon>Chordata</taxon>
        <taxon>Craniata</taxon>
        <taxon>Vertebrata</taxon>
        <taxon>Euteleostomi</taxon>
        <taxon>Actinopterygii</taxon>
        <taxon>Neopterygii</taxon>
        <taxon>Teleostei</taxon>
        <taxon>Neoteleostei</taxon>
        <taxon>Acanthomorphata</taxon>
        <taxon>Eupercaria</taxon>
        <taxon>Perciformes</taxon>
        <taxon>Percoidei</taxon>
        <taxon>Percidae</taxon>
        <taxon>Etheostomatinae</taxon>
        <taxon>Etheostoma</taxon>
    </lineage>
</organism>
<proteinExistence type="predicted"/>
<dbReference type="Gene3D" id="3.10.120.10">
    <property type="entry name" value="Cytochrome b5-like heme/steroid binding domain"/>
    <property type="match status" value="1"/>
</dbReference>
<dbReference type="Proteomes" id="UP000327493">
    <property type="component" value="Chromosome 8"/>
</dbReference>
<dbReference type="AlphaFoldDB" id="A0A5J5DBH2"/>
<sequence length="322" mass="34034">SAPSYSVTGTSTSSSSSSSSSSSLASSSVTSASPKVTTACFELELLFFRMPANSSASCSAAFRRLSFLASRFSKNSAAPSPTTSTSSPTLEVRRQPLQPVVPNLKGLEVGQVVELQWKHLEVVAFHPQAAQTLQVEASEVSELADGGGNVLHLVEVEGKDPQTLQLGDAVGQRSPLSNNSSTPIGRSCSTSNSSSFFFSVISASSPPFAPSSSSSSSPFLEELPMLWPAAPGVKVYIELLPPSLYPEQGAFTSHGGPRPETAVRMGGGGQLTEPGEPISGRAAGVYTWEEVQSHCNRNDQWLVIDRKVYNITQWTKRHPGGI</sequence>
<evidence type="ECO:0000313" key="3">
    <source>
        <dbReference type="EMBL" id="KAA8590095.1"/>
    </source>
</evidence>
<dbReference type="EMBL" id="VOFY01000008">
    <property type="protein sequence ID" value="KAA8590095.1"/>
    <property type="molecule type" value="Genomic_DNA"/>
</dbReference>
<dbReference type="InterPro" id="IPR036400">
    <property type="entry name" value="Cyt_B5-like_heme/steroid_sf"/>
</dbReference>
<dbReference type="PROSITE" id="PS50255">
    <property type="entry name" value="CYTOCHROME_B5_2"/>
    <property type="match status" value="1"/>
</dbReference>
<evidence type="ECO:0000259" key="2">
    <source>
        <dbReference type="PROSITE" id="PS50255"/>
    </source>
</evidence>
<feature type="region of interest" description="Disordered" evidence="1">
    <location>
        <begin position="74"/>
        <end position="94"/>
    </location>
</feature>
<feature type="non-terminal residue" evidence="3">
    <location>
        <position position="322"/>
    </location>
</feature>
<feature type="region of interest" description="Disordered" evidence="1">
    <location>
        <begin position="1"/>
        <end position="28"/>
    </location>
</feature>
<feature type="compositionally biased region" description="Low complexity" evidence="1">
    <location>
        <begin position="76"/>
        <end position="89"/>
    </location>
</feature>
<comment type="caution">
    <text evidence="3">The sequence shown here is derived from an EMBL/GenBank/DDBJ whole genome shotgun (WGS) entry which is preliminary data.</text>
</comment>
<accession>A0A5J5DBH2</accession>
<dbReference type="SUPFAM" id="SSF55856">
    <property type="entry name" value="Cytochrome b5-like heme/steroid binding domain"/>
    <property type="match status" value="1"/>
</dbReference>
<feature type="domain" description="Cytochrome b5 heme-binding" evidence="2">
    <location>
        <begin position="283"/>
        <end position="322"/>
    </location>
</feature>
<feature type="non-terminal residue" evidence="3">
    <location>
        <position position="1"/>
    </location>
</feature>
<protein>
    <recommendedName>
        <fullName evidence="2">Cytochrome b5 heme-binding domain-containing protein</fullName>
    </recommendedName>
</protein>